<comment type="caution">
    <text evidence="2">The sequence shown here is derived from an EMBL/GenBank/DDBJ whole genome shotgun (WGS) entry which is preliminary data.</text>
</comment>
<accession>A0A7J7YIB7</accession>
<evidence type="ECO:0000256" key="1">
    <source>
        <dbReference type="SAM" id="MobiDB-lite"/>
    </source>
</evidence>
<evidence type="ECO:0000313" key="3">
    <source>
        <dbReference type="Proteomes" id="UP000585614"/>
    </source>
</evidence>
<evidence type="ECO:0000313" key="2">
    <source>
        <dbReference type="EMBL" id="KAF6361733.1"/>
    </source>
</evidence>
<organism evidence="2 3">
    <name type="scientific">Rhinolophus ferrumequinum</name>
    <name type="common">Greater horseshoe bat</name>
    <dbReference type="NCBI Taxonomy" id="59479"/>
    <lineage>
        <taxon>Eukaryota</taxon>
        <taxon>Metazoa</taxon>
        <taxon>Chordata</taxon>
        <taxon>Craniata</taxon>
        <taxon>Vertebrata</taxon>
        <taxon>Euteleostomi</taxon>
        <taxon>Mammalia</taxon>
        <taxon>Eutheria</taxon>
        <taxon>Laurasiatheria</taxon>
        <taxon>Chiroptera</taxon>
        <taxon>Yinpterochiroptera</taxon>
        <taxon>Rhinolophoidea</taxon>
        <taxon>Rhinolophidae</taxon>
        <taxon>Rhinolophinae</taxon>
        <taxon>Rhinolophus</taxon>
    </lineage>
</organism>
<gene>
    <name evidence="2" type="ORF">mRhiFer1_009959</name>
</gene>
<name>A0A7J7YIB7_RHIFE</name>
<dbReference type="AlphaFoldDB" id="A0A7J7YIB7"/>
<reference evidence="2 3" key="1">
    <citation type="journal article" date="2020" name="Nature">
        <title>Six reference-quality genomes reveal evolution of bat adaptations.</title>
        <authorList>
            <person name="Jebb D."/>
            <person name="Huang Z."/>
            <person name="Pippel M."/>
            <person name="Hughes G.M."/>
            <person name="Lavrichenko K."/>
            <person name="Devanna P."/>
            <person name="Winkler S."/>
            <person name="Jermiin L.S."/>
            <person name="Skirmuntt E.C."/>
            <person name="Katzourakis A."/>
            <person name="Burkitt-Gray L."/>
            <person name="Ray D.A."/>
            <person name="Sullivan K.A.M."/>
            <person name="Roscito J.G."/>
            <person name="Kirilenko B.M."/>
            <person name="Davalos L.M."/>
            <person name="Corthals A.P."/>
            <person name="Power M.L."/>
            <person name="Jones G."/>
            <person name="Ransome R.D."/>
            <person name="Dechmann D.K.N."/>
            <person name="Locatelli A.G."/>
            <person name="Puechmaille S.J."/>
            <person name="Fedrigo O."/>
            <person name="Jarvis E.D."/>
            <person name="Hiller M."/>
            <person name="Vernes S.C."/>
            <person name="Myers E.W."/>
            <person name="Teeling E.C."/>
        </authorList>
    </citation>
    <scope>NUCLEOTIDE SEQUENCE [LARGE SCALE GENOMIC DNA]</scope>
    <source>
        <strain evidence="2">MRhiFer1</strain>
        <tissue evidence="2">Lung</tissue>
    </source>
</reference>
<feature type="region of interest" description="Disordered" evidence="1">
    <location>
        <begin position="91"/>
        <end position="111"/>
    </location>
</feature>
<protein>
    <submittedName>
        <fullName evidence="2">Uncharacterized protein</fullName>
    </submittedName>
</protein>
<sequence length="120" mass="13054">MEKKDGEGAIHLQDLLCCMRSRKLAAPNTLSTFPCVLRSYIPLIPRSPLSPTWPSDDGSVRDKFILRLSPIPPPLRWWELSVKWGGSARGVPGSGEGGGNLPARPPLAGILPVPKFKHPP</sequence>
<proteinExistence type="predicted"/>
<dbReference type="Proteomes" id="UP000585614">
    <property type="component" value="Unassembled WGS sequence"/>
</dbReference>
<dbReference type="EMBL" id="JACAGC010000006">
    <property type="protein sequence ID" value="KAF6361733.1"/>
    <property type="molecule type" value="Genomic_DNA"/>
</dbReference>